<sequence length="517" mass="58530">METRFATSFQPTTLAAAAVALWLAAKLLKAFTARKRELYPPGPRPKFLIGNLLDLPSVISPMAFAEWEKKYNSPLLHAEVFGRHILIVNSLDDAIALFERPERARIYSDKPEFPVLDMMGMDINVGMMPYGEHWRKHRRVSHQNFNIQAALQYEPVQAKHVRNLLQNILDSPARFHDHNKLYSAAITLSAMYGYEVKSIDDPCVTLADEALRLTSQLITPGGSIINVIPALRHVPAWFPFAYSKRTAEKAKAMTEEILRIPLEHVKRNFERGTVSPSLVTNFYERKLAVGASEEEEMVIKNVAYTVYGAGSDTTASLTYTFVYLMTVHPSIQRKAQEEIDRVVGSSRLPALADRKALPYVEAVYREVLRLYPPLPLGLPRATSEDDVYDGYFIPKGTTVFTNIWAMSRNERDYPDPSRFDPERHFTNGQLMDEKALAYGFGRRKVGCVGRPMASNTVWLMMVSILYAFTITKAKDEDGNDVQVNDQFLSIGIMTHKQPFECAFHPRIPGIRQLIAEA</sequence>
<name>A0ACB8GS79_PSICU</name>
<comment type="caution">
    <text evidence="1">The sequence shown here is derived from an EMBL/GenBank/DDBJ whole genome shotgun (WGS) entry which is preliminary data.</text>
</comment>
<gene>
    <name evidence="1" type="ORF">JR316_0008735</name>
</gene>
<evidence type="ECO:0000313" key="2">
    <source>
        <dbReference type="Proteomes" id="UP000664032"/>
    </source>
</evidence>
<accession>A0ACB8GS79</accession>
<keyword evidence="1" id="KW-0503">Monooxygenase</keyword>
<evidence type="ECO:0000313" key="1">
    <source>
        <dbReference type="EMBL" id="KAH9478282.1"/>
    </source>
</evidence>
<dbReference type="EMBL" id="JAFIQS020000008">
    <property type="protein sequence ID" value="KAH9478282.1"/>
    <property type="molecule type" value="Genomic_DNA"/>
</dbReference>
<dbReference type="Proteomes" id="UP000664032">
    <property type="component" value="Unassembled WGS sequence"/>
</dbReference>
<keyword evidence="2" id="KW-1185">Reference proteome</keyword>
<proteinExistence type="predicted"/>
<protein>
    <submittedName>
        <fullName evidence="1">Cytochrome P450 monooxygenase</fullName>
    </submittedName>
</protein>
<organism evidence="1 2">
    <name type="scientific">Psilocybe cubensis</name>
    <name type="common">Psychedelic mushroom</name>
    <name type="synonym">Stropharia cubensis</name>
    <dbReference type="NCBI Taxonomy" id="181762"/>
    <lineage>
        <taxon>Eukaryota</taxon>
        <taxon>Fungi</taxon>
        <taxon>Dikarya</taxon>
        <taxon>Basidiomycota</taxon>
        <taxon>Agaricomycotina</taxon>
        <taxon>Agaricomycetes</taxon>
        <taxon>Agaricomycetidae</taxon>
        <taxon>Agaricales</taxon>
        <taxon>Agaricineae</taxon>
        <taxon>Strophariaceae</taxon>
        <taxon>Psilocybe</taxon>
    </lineage>
</organism>
<reference evidence="1" key="1">
    <citation type="submission" date="2021-10" db="EMBL/GenBank/DDBJ databases">
        <title>Psilocybe cubensis genome.</title>
        <authorList>
            <person name="Mckernan K.J."/>
            <person name="Crawford S."/>
            <person name="Trippe A."/>
            <person name="Kane L.T."/>
            <person name="Mclaughlin S."/>
        </authorList>
    </citation>
    <scope>NUCLEOTIDE SEQUENCE</scope>
    <source>
        <strain evidence="1">MGC-MH-2018</strain>
    </source>
</reference>
<keyword evidence="1" id="KW-0560">Oxidoreductase</keyword>